<gene>
    <name evidence="2" type="ORF">J2X01_000046</name>
</gene>
<keyword evidence="3" id="KW-1185">Reference proteome</keyword>
<dbReference type="InterPro" id="IPR045773">
    <property type="entry name" value="DUF6226"/>
</dbReference>
<reference evidence="2 3" key="1">
    <citation type="submission" date="2023-07" db="EMBL/GenBank/DDBJ databases">
        <title>Sorghum-associated microbial communities from plants grown in Nebraska, USA.</title>
        <authorList>
            <person name="Schachtman D."/>
        </authorList>
    </citation>
    <scope>NUCLEOTIDE SEQUENCE [LARGE SCALE GENOMIC DNA]</scope>
    <source>
        <strain evidence="2 3">BE167</strain>
    </source>
</reference>
<comment type="caution">
    <text evidence="2">The sequence shown here is derived from an EMBL/GenBank/DDBJ whole genome shotgun (WGS) entry which is preliminary data.</text>
</comment>
<organism evidence="2 3">
    <name type="scientific">Arthrobacter ginsengisoli</name>
    <dbReference type="NCBI Taxonomy" id="1356565"/>
    <lineage>
        <taxon>Bacteria</taxon>
        <taxon>Bacillati</taxon>
        <taxon>Actinomycetota</taxon>
        <taxon>Actinomycetes</taxon>
        <taxon>Micrococcales</taxon>
        <taxon>Micrococcaceae</taxon>
        <taxon>Arthrobacter</taxon>
    </lineage>
</organism>
<protein>
    <submittedName>
        <fullName evidence="2">Uncharacterized protein</fullName>
    </submittedName>
</protein>
<sequence>MGSTGELFEGPPAGLPAPISRGSAMYRPEAGPAAAVRHVGGYAPFIEFCAAHGARADELASDPGRLMWFLRRFGAQIENDSTLKAAAAIFAGNTIAALRPDAQWTAYEGSSPTVGNRAKQFEVDRLLDGLRSADDEAVQGLVSVLSDWAREEPAERLAVQSVPALLTAGQPRYVRPSLPTTTYYSRDGEPIPYSRQWGSDGPDPDSYSVDSHPERFAGLHVVARALIDHLTAVYDVDVHEDPVQAAELQLEAKNVLQSVKLTPRDPRAASLTFVLTGYPGVIVHAGVLHDFPFPVCGCDACDETAETVADRMEMLVLTVAAGGYSERYPVGSRRWSEYTLNAFDGSGSESGSGEPGPGPVAASRLHGAGSRLRDVAGGWSPWPLRGR</sequence>
<proteinExistence type="predicted"/>
<name>A0ABU1U6N5_9MICC</name>
<feature type="region of interest" description="Disordered" evidence="1">
    <location>
        <begin position="178"/>
        <end position="209"/>
    </location>
</feature>
<accession>A0ABU1U6N5</accession>
<dbReference type="EMBL" id="JAVDVQ010000001">
    <property type="protein sequence ID" value="MDR7080777.1"/>
    <property type="molecule type" value="Genomic_DNA"/>
</dbReference>
<dbReference type="RefSeq" id="WP_310049356.1">
    <property type="nucleotide sequence ID" value="NZ_JAVDVQ010000001.1"/>
</dbReference>
<evidence type="ECO:0000313" key="2">
    <source>
        <dbReference type="EMBL" id="MDR7080777.1"/>
    </source>
</evidence>
<dbReference type="Proteomes" id="UP001252243">
    <property type="component" value="Unassembled WGS sequence"/>
</dbReference>
<evidence type="ECO:0000256" key="1">
    <source>
        <dbReference type="SAM" id="MobiDB-lite"/>
    </source>
</evidence>
<dbReference type="Pfam" id="PF19736">
    <property type="entry name" value="DUF6226"/>
    <property type="match status" value="1"/>
</dbReference>
<evidence type="ECO:0000313" key="3">
    <source>
        <dbReference type="Proteomes" id="UP001252243"/>
    </source>
</evidence>
<feature type="region of interest" description="Disordered" evidence="1">
    <location>
        <begin position="346"/>
        <end position="387"/>
    </location>
</feature>